<keyword evidence="1" id="KW-0812">Transmembrane</keyword>
<feature type="transmembrane region" description="Helical" evidence="1">
    <location>
        <begin position="181"/>
        <end position="200"/>
    </location>
</feature>
<dbReference type="RefSeq" id="WP_165271156.1">
    <property type="nucleotide sequence ID" value="NZ_JAALLS010000027.1"/>
</dbReference>
<keyword evidence="3" id="KW-1185">Reference proteome</keyword>
<gene>
    <name evidence="2" type="ORF">G3569_16345</name>
</gene>
<accession>A0A6M1TD39</accession>
<protein>
    <submittedName>
        <fullName evidence="2">DUF4386 family protein</fullName>
    </submittedName>
</protein>
<dbReference type="EMBL" id="JAALLS010000027">
    <property type="protein sequence ID" value="NGP89931.1"/>
    <property type="molecule type" value="Genomic_DNA"/>
</dbReference>
<dbReference type="Proteomes" id="UP000479132">
    <property type="component" value="Unassembled WGS sequence"/>
</dbReference>
<feature type="transmembrane region" description="Helical" evidence="1">
    <location>
        <begin position="16"/>
        <end position="43"/>
    </location>
</feature>
<keyword evidence="1" id="KW-0472">Membrane</keyword>
<dbReference type="Pfam" id="PF14329">
    <property type="entry name" value="DUF4386"/>
    <property type="match status" value="1"/>
</dbReference>
<evidence type="ECO:0000256" key="1">
    <source>
        <dbReference type="SAM" id="Phobius"/>
    </source>
</evidence>
<reference evidence="2 3" key="1">
    <citation type="submission" date="2020-02" db="EMBL/GenBank/DDBJ databases">
        <title>Aliifodinibius halophilus 2W32, complete genome.</title>
        <authorList>
            <person name="Li Y."/>
            <person name="Wu S."/>
        </authorList>
    </citation>
    <scope>NUCLEOTIDE SEQUENCE [LARGE SCALE GENOMIC DNA]</scope>
    <source>
        <strain evidence="2 3">2W32</strain>
    </source>
</reference>
<evidence type="ECO:0000313" key="3">
    <source>
        <dbReference type="Proteomes" id="UP000479132"/>
    </source>
</evidence>
<evidence type="ECO:0000313" key="2">
    <source>
        <dbReference type="EMBL" id="NGP89931.1"/>
    </source>
</evidence>
<comment type="caution">
    <text evidence="2">The sequence shown here is derived from an EMBL/GenBank/DDBJ whole genome shotgun (WGS) entry which is preliminary data.</text>
</comment>
<feature type="transmembrane region" description="Helical" evidence="1">
    <location>
        <begin position="206"/>
        <end position="229"/>
    </location>
</feature>
<feature type="transmembrane region" description="Helical" evidence="1">
    <location>
        <begin position="64"/>
        <end position="86"/>
    </location>
</feature>
<name>A0A6M1TD39_9BACT</name>
<dbReference type="AlphaFoldDB" id="A0A6M1TD39"/>
<organism evidence="2 3">
    <name type="scientific">Fodinibius halophilus</name>
    <dbReference type="NCBI Taxonomy" id="1736908"/>
    <lineage>
        <taxon>Bacteria</taxon>
        <taxon>Pseudomonadati</taxon>
        <taxon>Balneolota</taxon>
        <taxon>Balneolia</taxon>
        <taxon>Balneolales</taxon>
        <taxon>Balneolaceae</taxon>
        <taxon>Fodinibius</taxon>
    </lineage>
</organism>
<feature type="transmembrane region" description="Helical" evidence="1">
    <location>
        <begin position="98"/>
        <end position="118"/>
    </location>
</feature>
<sequence>MLHSSEYLEDQSMLKVGSICSILAGILFAVSGIVFIIFLLGRFDWNSIASITQFFIDRPLASKAWLVVNWGASIASLLAIAGVLAITDVMRSTNSGLVRWLSTLAIIGYVIIAVTNTADYYQINRLASGYNQLDAAVKDAVDLIGIASLDASLNLRFVTLSPWFFSIGYLTFKNNRFPISIGYLGVIAGIGGILTFITSFLGDDQIILIAAVIAIVIHPIWLVMTGLHLGRLGRDKTV</sequence>
<dbReference type="InterPro" id="IPR025495">
    <property type="entry name" value="DUF4386"/>
</dbReference>
<proteinExistence type="predicted"/>
<keyword evidence="1" id="KW-1133">Transmembrane helix</keyword>